<feature type="compositionally biased region" description="Low complexity" evidence="4">
    <location>
        <begin position="27"/>
        <end position="38"/>
    </location>
</feature>
<sequence>MAEENIESHPEVSGASTPIPPIDNIHNPVNSEPEVPVPISNEPPSQPSQMMDQLDTEMPEAAPSFIPQNPTVPPNIPAQAQRTATPIRHVNGTAEVAPPMPSKAAAHGAPARRYLNEKVTGVLLEGLKRLAADQPENPLQVLGEFLLQRSKELEGTS</sequence>
<organism evidence="5 6">
    <name type="scientific">Lepraria finkii</name>
    <dbReference type="NCBI Taxonomy" id="1340010"/>
    <lineage>
        <taxon>Eukaryota</taxon>
        <taxon>Fungi</taxon>
        <taxon>Dikarya</taxon>
        <taxon>Ascomycota</taxon>
        <taxon>Pezizomycotina</taxon>
        <taxon>Lecanoromycetes</taxon>
        <taxon>OSLEUM clade</taxon>
        <taxon>Lecanoromycetidae</taxon>
        <taxon>Lecanorales</taxon>
        <taxon>Lecanorineae</taxon>
        <taxon>Stereocaulaceae</taxon>
        <taxon>Lepraria</taxon>
    </lineage>
</organism>
<dbReference type="Gene3D" id="1.20.890.10">
    <property type="entry name" value="cAMP-dependent protein kinase regulatory subunit, dimerization-anchoring domain"/>
    <property type="match status" value="1"/>
</dbReference>
<evidence type="ECO:0000313" key="5">
    <source>
        <dbReference type="EMBL" id="KAL2053802.1"/>
    </source>
</evidence>
<keyword evidence="3" id="KW-0539">Nucleus</keyword>
<evidence type="ECO:0000313" key="6">
    <source>
        <dbReference type="Proteomes" id="UP001590951"/>
    </source>
</evidence>
<reference evidence="5 6" key="1">
    <citation type="submission" date="2024-09" db="EMBL/GenBank/DDBJ databases">
        <title>Rethinking Asexuality: The Enigmatic Case of Functional Sexual Genes in Lepraria (Stereocaulaceae).</title>
        <authorList>
            <person name="Doellman M."/>
            <person name="Sun Y."/>
            <person name="Barcenas-Pena A."/>
            <person name="Lumbsch H.T."/>
            <person name="Grewe F."/>
        </authorList>
    </citation>
    <scope>NUCLEOTIDE SEQUENCE [LARGE SCALE GENOMIC DNA]</scope>
    <source>
        <strain evidence="5 6">Grewe 0041</strain>
    </source>
</reference>
<dbReference type="InterPro" id="IPR007858">
    <property type="entry name" value="Dpy-30_motif"/>
</dbReference>
<evidence type="ECO:0000256" key="4">
    <source>
        <dbReference type="SAM" id="MobiDB-lite"/>
    </source>
</evidence>
<feature type="region of interest" description="Disordered" evidence="4">
    <location>
        <begin position="1"/>
        <end position="82"/>
    </location>
</feature>
<protein>
    <submittedName>
        <fullName evidence="5">Uncharacterized protein</fullName>
    </submittedName>
</protein>
<comment type="caution">
    <text evidence="5">The sequence shown here is derived from an EMBL/GenBank/DDBJ whole genome shotgun (WGS) entry which is preliminary data.</text>
</comment>
<comment type="subcellular location">
    <subcellularLocation>
        <location evidence="1">Nucleus</location>
    </subcellularLocation>
</comment>
<dbReference type="Pfam" id="PF05186">
    <property type="entry name" value="Dpy-30"/>
    <property type="match status" value="1"/>
</dbReference>
<proteinExistence type="inferred from homology"/>
<gene>
    <name evidence="5" type="ORF">ABVK25_005731</name>
</gene>
<evidence type="ECO:0000256" key="3">
    <source>
        <dbReference type="ARBA" id="ARBA00023242"/>
    </source>
</evidence>
<accession>A0ABR4B7G0</accession>
<dbReference type="InterPro" id="IPR049629">
    <property type="entry name" value="DPY30_SDC1_DD"/>
</dbReference>
<comment type="similarity">
    <text evidence="2">Belongs to the dpy-30 family.</text>
</comment>
<dbReference type="Proteomes" id="UP001590951">
    <property type="component" value="Unassembled WGS sequence"/>
</dbReference>
<keyword evidence="6" id="KW-1185">Reference proteome</keyword>
<dbReference type="EMBL" id="JBHFEH010000018">
    <property type="protein sequence ID" value="KAL2053802.1"/>
    <property type="molecule type" value="Genomic_DNA"/>
</dbReference>
<name>A0ABR4B7G0_9LECA</name>
<evidence type="ECO:0000256" key="2">
    <source>
        <dbReference type="ARBA" id="ARBA00010849"/>
    </source>
</evidence>
<dbReference type="CDD" id="cd22965">
    <property type="entry name" value="DD_DPY30_SDC1"/>
    <property type="match status" value="1"/>
</dbReference>
<evidence type="ECO:0000256" key="1">
    <source>
        <dbReference type="ARBA" id="ARBA00004123"/>
    </source>
</evidence>
<feature type="compositionally biased region" description="Basic and acidic residues" evidence="4">
    <location>
        <begin position="1"/>
        <end position="10"/>
    </location>
</feature>